<dbReference type="EMBL" id="MDKC01000007">
    <property type="protein sequence ID" value="ODG92533.1"/>
    <property type="molecule type" value="Genomic_DNA"/>
</dbReference>
<evidence type="ECO:0000313" key="9">
    <source>
        <dbReference type="Proteomes" id="UP000094580"/>
    </source>
</evidence>
<feature type="transmembrane region" description="Helical" evidence="7">
    <location>
        <begin position="87"/>
        <end position="106"/>
    </location>
</feature>
<organism evidence="8 9">
    <name type="scientific">Gottfriedia luciferensis</name>
    <dbReference type="NCBI Taxonomy" id="178774"/>
    <lineage>
        <taxon>Bacteria</taxon>
        <taxon>Bacillati</taxon>
        <taxon>Bacillota</taxon>
        <taxon>Bacilli</taxon>
        <taxon>Bacillales</taxon>
        <taxon>Bacillaceae</taxon>
        <taxon>Gottfriedia</taxon>
    </lineage>
</organism>
<keyword evidence="9" id="KW-1185">Reference proteome</keyword>
<feature type="transmembrane region" description="Helical" evidence="7">
    <location>
        <begin position="26"/>
        <end position="44"/>
    </location>
</feature>
<comment type="caution">
    <text evidence="8">The sequence shown here is derived from an EMBL/GenBank/DDBJ whole genome shotgun (WGS) entry which is preliminary data.</text>
</comment>
<evidence type="ECO:0000256" key="4">
    <source>
        <dbReference type="ARBA" id="ARBA00022692"/>
    </source>
</evidence>
<feature type="transmembrane region" description="Helical" evidence="7">
    <location>
        <begin position="171"/>
        <end position="195"/>
    </location>
</feature>
<feature type="transmembrane region" description="Helical" evidence="7">
    <location>
        <begin position="202"/>
        <end position="224"/>
    </location>
</feature>
<name>A0ABX2ZSJ6_9BACI</name>
<feature type="transmembrane region" description="Helical" evidence="7">
    <location>
        <begin position="236"/>
        <end position="253"/>
    </location>
</feature>
<feature type="transmembrane region" description="Helical" evidence="7">
    <location>
        <begin position="50"/>
        <end position="67"/>
    </location>
</feature>
<evidence type="ECO:0000313" key="8">
    <source>
        <dbReference type="EMBL" id="ODG92533.1"/>
    </source>
</evidence>
<comment type="subcellular location">
    <subcellularLocation>
        <location evidence="1">Cell membrane</location>
        <topology evidence="1">Multi-pass membrane protein</topology>
    </subcellularLocation>
</comment>
<keyword evidence="5 7" id="KW-1133">Transmembrane helix</keyword>
<evidence type="ECO:0000256" key="6">
    <source>
        <dbReference type="ARBA" id="ARBA00023136"/>
    </source>
</evidence>
<dbReference type="InterPro" id="IPR018383">
    <property type="entry name" value="UPF0324_pro"/>
</dbReference>
<feature type="transmembrane region" description="Helical" evidence="7">
    <location>
        <begin position="112"/>
        <end position="131"/>
    </location>
</feature>
<accession>A0ABX2ZSJ6</accession>
<feature type="transmembrane region" description="Helical" evidence="7">
    <location>
        <begin position="330"/>
        <end position="348"/>
    </location>
</feature>
<feature type="transmembrane region" description="Helical" evidence="7">
    <location>
        <begin position="265"/>
        <end position="284"/>
    </location>
</feature>
<dbReference type="RefSeq" id="WP_069033168.1">
    <property type="nucleotide sequence ID" value="NZ_MDKC01000007.1"/>
</dbReference>
<dbReference type="Proteomes" id="UP000094580">
    <property type="component" value="Unassembled WGS sequence"/>
</dbReference>
<keyword evidence="3" id="KW-1003">Cell membrane</keyword>
<keyword evidence="4 7" id="KW-0812">Transmembrane</keyword>
<comment type="similarity">
    <text evidence="2">Belongs to the UPF0324 family.</text>
</comment>
<feature type="transmembrane region" description="Helical" evidence="7">
    <location>
        <begin position="299"/>
        <end position="318"/>
    </location>
</feature>
<evidence type="ECO:0000256" key="2">
    <source>
        <dbReference type="ARBA" id="ARBA00007977"/>
    </source>
</evidence>
<evidence type="ECO:0000256" key="3">
    <source>
        <dbReference type="ARBA" id="ARBA00022475"/>
    </source>
</evidence>
<evidence type="ECO:0000256" key="7">
    <source>
        <dbReference type="SAM" id="Phobius"/>
    </source>
</evidence>
<dbReference type="PANTHER" id="PTHR30106:SF2">
    <property type="entry name" value="UPF0324 INNER MEMBRANE PROTEIN YEIH"/>
    <property type="match status" value="1"/>
</dbReference>
<gene>
    <name evidence="8" type="ORF">BED47_19010</name>
</gene>
<evidence type="ECO:0008006" key="10">
    <source>
        <dbReference type="Google" id="ProtNLM"/>
    </source>
</evidence>
<keyword evidence="6 7" id="KW-0472">Membrane</keyword>
<evidence type="ECO:0000256" key="5">
    <source>
        <dbReference type="ARBA" id="ARBA00022989"/>
    </source>
</evidence>
<protein>
    <recommendedName>
        <fullName evidence="10">Sulfate exporter family transporter</fullName>
    </recommendedName>
</protein>
<evidence type="ECO:0000256" key="1">
    <source>
        <dbReference type="ARBA" id="ARBA00004651"/>
    </source>
</evidence>
<dbReference type="PANTHER" id="PTHR30106">
    <property type="entry name" value="INNER MEMBRANE PROTEIN YEIH-RELATED"/>
    <property type="match status" value="1"/>
</dbReference>
<sequence length="349" mass="38253">MNTLEQKAIVNINPEQQKKPTKQLKVSLIYGVAFTFIIAVLGFLMAKLPWFDHVGPLACAILLALVYRQFFGYPEKLRAGIQFSSKILLRFAIILYGLKLNMVVIFSDGLPLLLRGMGTIIFSIVVLMVIAKWLKADLNLSLLLSIGTGICGAAAIAAISPIIKAKDDDTAMAVGIIALVGTIFSIIYTLIYPLLPISPTEYGAWVGISLHEIAHVALAAAPAGQDALTHALLAKLVRVFLLIPVCFIFLFWMKRKGKLNGEAKLEFPWFLIGFVIMSFVGSYILGQKIPISNKTMSDVSVFTSFILTMSMTGLGLNINLKELRTKSIRPLIAIVITSILLSFVTFFSL</sequence>
<proteinExistence type="inferred from homology"/>
<dbReference type="Pfam" id="PF03601">
    <property type="entry name" value="Cons_hypoth698"/>
    <property type="match status" value="1"/>
</dbReference>
<reference evidence="8 9" key="1">
    <citation type="submission" date="2016-07" db="EMBL/GenBank/DDBJ databases">
        <authorList>
            <person name="Townsley L."/>
            <person name="Shank E.A."/>
        </authorList>
    </citation>
    <scope>NUCLEOTIDE SEQUENCE [LARGE SCALE GENOMIC DNA]</scope>
    <source>
        <strain evidence="8 9">CH01</strain>
    </source>
</reference>
<feature type="transmembrane region" description="Helical" evidence="7">
    <location>
        <begin position="138"/>
        <end position="159"/>
    </location>
</feature>